<comment type="caution">
    <text evidence="1">The sequence shown here is derived from an EMBL/GenBank/DDBJ whole genome shotgun (WGS) entry which is preliminary data.</text>
</comment>
<dbReference type="SUPFAM" id="SSF53474">
    <property type="entry name" value="alpha/beta-Hydrolases"/>
    <property type="match status" value="1"/>
</dbReference>
<dbReference type="AlphaFoldDB" id="A0AAD8XY23"/>
<dbReference type="InterPro" id="IPR029058">
    <property type="entry name" value="AB_hydrolase_fold"/>
</dbReference>
<organism evidence="1 2">
    <name type="scientific">Skeletonema marinoi</name>
    <dbReference type="NCBI Taxonomy" id="267567"/>
    <lineage>
        <taxon>Eukaryota</taxon>
        <taxon>Sar</taxon>
        <taxon>Stramenopiles</taxon>
        <taxon>Ochrophyta</taxon>
        <taxon>Bacillariophyta</taxon>
        <taxon>Coscinodiscophyceae</taxon>
        <taxon>Thalassiosirophycidae</taxon>
        <taxon>Thalassiosirales</taxon>
        <taxon>Skeletonemataceae</taxon>
        <taxon>Skeletonema</taxon>
        <taxon>Skeletonema marinoi-dohrnii complex</taxon>
    </lineage>
</organism>
<accession>A0AAD8XY23</accession>
<sequence>MSHTWLLYRPSYALALLRDYPDRFERTVLMQLFGLHEHTTEIDEWKGLNTSGVDHWFDKWADDMVKSNRASQEGVEKLKRNMFGPVKIFIFSCTRKDVTAVKHPLLVLAGVDIYHPSGTAREIARLAPNARLIEGWRNTGPKALEEMQLKLSSLTCCA</sequence>
<protein>
    <submittedName>
        <fullName evidence="1">Uncharacterized protein</fullName>
    </submittedName>
</protein>
<proteinExistence type="predicted"/>
<dbReference type="EMBL" id="JATAAI010000032">
    <property type="protein sequence ID" value="KAK1735797.1"/>
    <property type="molecule type" value="Genomic_DNA"/>
</dbReference>
<evidence type="ECO:0000313" key="1">
    <source>
        <dbReference type="EMBL" id="KAK1735797.1"/>
    </source>
</evidence>
<dbReference type="Proteomes" id="UP001224775">
    <property type="component" value="Unassembled WGS sequence"/>
</dbReference>
<keyword evidence="2" id="KW-1185">Reference proteome</keyword>
<dbReference type="Gene3D" id="3.40.50.1820">
    <property type="entry name" value="alpha/beta hydrolase"/>
    <property type="match status" value="1"/>
</dbReference>
<evidence type="ECO:0000313" key="2">
    <source>
        <dbReference type="Proteomes" id="UP001224775"/>
    </source>
</evidence>
<reference evidence="1" key="1">
    <citation type="submission" date="2023-06" db="EMBL/GenBank/DDBJ databases">
        <title>Survivors Of The Sea: Transcriptome response of Skeletonema marinoi to long-term dormancy.</title>
        <authorList>
            <person name="Pinder M.I.M."/>
            <person name="Kourtchenko O."/>
            <person name="Robertson E.K."/>
            <person name="Larsson T."/>
            <person name="Maumus F."/>
            <person name="Osuna-Cruz C.M."/>
            <person name="Vancaester E."/>
            <person name="Stenow R."/>
            <person name="Vandepoele K."/>
            <person name="Ploug H."/>
            <person name="Bruchert V."/>
            <person name="Godhe A."/>
            <person name="Topel M."/>
        </authorList>
    </citation>
    <scope>NUCLEOTIDE SEQUENCE</scope>
    <source>
        <strain evidence="1">R05AC</strain>
    </source>
</reference>
<name>A0AAD8XY23_9STRA</name>
<gene>
    <name evidence="1" type="ORF">QTG54_013503</name>
</gene>